<feature type="transmembrane region" description="Helical" evidence="1">
    <location>
        <begin position="35"/>
        <end position="59"/>
    </location>
</feature>
<name>A0A5D4JEX1_9ACTN</name>
<sequence>MPTPLMGLLLLLTGAAAPACLLVIVSLLRNRPRSLPGVFGTAALLFGCSATAVYCYGWFSVTLGGPFPALCEDMNTSGAPLTSLRQDFWPLRNACVYGDGSTVEHLAASIGVLVQVSAGLAAALACAAAFLSRRRRPADTG</sequence>
<evidence type="ECO:0000313" key="2">
    <source>
        <dbReference type="EMBL" id="TYR64031.1"/>
    </source>
</evidence>
<dbReference type="Proteomes" id="UP000323242">
    <property type="component" value="Unassembled WGS sequence"/>
</dbReference>
<keyword evidence="1" id="KW-0472">Membrane</keyword>
<accession>A0A5D4JEX1</accession>
<gene>
    <name evidence="2" type="ORF">FY004_13580</name>
</gene>
<keyword evidence="1" id="KW-1133">Transmembrane helix</keyword>
<comment type="caution">
    <text evidence="2">The sequence shown here is derived from an EMBL/GenBank/DDBJ whole genome shotgun (WGS) entry which is preliminary data.</text>
</comment>
<dbReference type="EMBL" id="VSZQ01000061">
    <property type="protein sequence ID" value="TYR64031.1"/>
    <property type="molecule type" value="Genomic_DNA"/>
</dbReference>
<dbReference type="AlphaFoldDB" id="A0A5D4JEX1"/>
<organism evidence="2 3">
    <name type="scientific">Streptomyces parvus</name>
    <dbReference type="NCBI Taxonomy" id="66428"/>
    <lineage>
        <taxon>Bacteria</taxon>
        <taxon>Bacillati</taxon>
        <taxon>Actinomycetota</taxon>
        <taxon>Actinomycetes</taxon>
        <taxon>Kitasatosporales</taxon>
        <taxon>Streptomycetaceae</taxon>
        <taxon>Streptomyces</taxon>
    </lineage>
</organism>
<keyword evidence="1" id="KW-0812">Transmembrane</keyword>
<dbReference type="RefSeq" id="WP_148902660.1">
    <property type="nucleotide sequence ID" value="NZ_VSZQ01000061.1"/>
</dbReference>
<protein>
    <submittedName>
        <fullName evidence="2">Uncharacterized protein</fullName>
    </submittedName>
</protein>
<feature type="transmembrane region" description="Helical" evidence="1">
    <location>
        <begin position="6"/>
        <end position="28"/>
    </location>
</feature>
<reference evidence="2 3" key="1">
    <citation type="submission" date="2019-08" db="EMBL/GenBank/DDBJ databases">
        <title>Draft genome for granaticin producer strain Streptomyces parvus C05.</title>
        <authorList>
            <person name="Gonzalez-Pimentel J.L."/>
        </authorList>
    </citation>
    <scope>NUCLEOTIDE SEQUENCE [LARGE SCALE GENOMIC DNA]</scope>
    <source>
        <strain evidence="2 3">C05</strain>
    </source>
</reference>
<keyword evidence="3" id="KW-1185">Reference proteome</keyword>
<proteinExistence type="predicted"/>
<evidence type="ECO:0000256" key="1">
    <source>
        <dbReference type="SAM" id="Phobius"/>
    </source>
</evidence>
<evidence type="ECO:0000313" key="3">
    <source>
        <dbReference type="Proteomes" id="UP000323242"/>
    </source>
</evidence>
<feature type="transmembrane region" description="Helical" evidence="1">
    <location>
        <begin position="106"/>
        <end position="131"/>
    </location>
</feature>